<proteinExistence type="predicted"/>
<keyword evidence="1" id="KW-0472">Membrane</keyword>
<sequence>MFRSQQVNSQLHRGIIQFAVGIIISLLCLGLLESIFYFTVPVRLKTAEFCTFFFFIAVLFISLRYLLNKNTIFNNSSDHSLAIKFEHREPKIGDRLLNALQLEESIEVLDKGKDLAEYAVSRVSADLKKIPLKSLYDPIPYKLKKTLSITSIIAVVLLLVFIKTLPGAFVRLAHPKTEFPIPLPFILNSLSGNQEILGGDTLTVSVAGYGELPDSIHFHWKNLEESGIITVPQQNEVYNHTFMG</sequence>
<feature type="transmembrane region" description="Helical" evidence="1">
    <location>
        <begin position="49"/>
        <end position="67"/>
    </location>
</feature>
<feature type="transmembrane region" description="Helical" evidence="1">
    <location>
        <begin position="15"/>
        <end position="37"/>
    </location>
</feature>
<evidence type="ECO:0000313" key="2">
    <source>
        <dbReference type="EMBL" id="SVB88444.1"/>
    </source>
</evidence>
<protein>
    <submittedName>
        <fullName evidence="2">Uncharacterized protein</fullName>
    </submittedName>
</protein>
<organism evidence="2">
    <name type="scientific">marine metagenome</name>
    <dbReference type="NCBI Taxonomy" id="408172"/>
    <lineage>
        <taxon>unclassified sequences</taxon>
        <taxon>metagenomes</taxon>
        <taxon>ecological metagenomes</taxon>
    </lineage>
</organism>
<feature type="transmembrane region" description="Helical" evidence="1">
    <location>
        <begin position="147"/>
        <end position="166"/>
    </location>
</feature>
<keyword evidence="1" id="KW-0812">Transmembrane</keyword>
<feature type="non-terminal residue" evidence="2">
    <location>
        <position position="244"/>
    </location>
</feature>
<dbReference type="AlphaFoldDB" id="A0A382HM38"/>
<gene>
    <name evidence="2" type="ORF">METZ01_LOCUS241298</name>
</gene>
<dbReference type="EMBL" id="UINC01062133">
    <property type="protein sequence ID" value="SVB88444.1"/>
    <property type="molecule type" value="Genomic_DNA"/>
</dbReference>
<keyword evidence="1" id="KW-1133">Transmembrane helix</keyword>
<name>A0A382HM38_9ZZZZ</name>
<accession>A0A382HM38</accession>
<reference evidence="2" key="1">
    <citation type="submission" date="2018-05" db="EMBL/GenBank/DDBJ databases">
        <authorList>
            <person name="Lanie J.A."/>
            <person name="Ng W.-L."/>
            <person name="Kazmierczak K.M."/>
            <person name="Andrzejewski T.M."/>
            <person name="Davidsen T.M."/>
            <person name="Wayne K.J."/>
            <person name="Tettelin H."/>
            <person name="Glass J.I."/>
            <person name="Rusch D."/>
            <person name="Podicherti R."/>
            <person name="Tsui H.-C.T."/>
            <person name="Winkler M.E."/>
        </authorList>
    </citation>
    <scope>NUCLEOTIDE SEQUENCE</scope>
</reference>
<evidence type="ECO:0000256" key="1">
    <source>
        <dbReference type="SAM" id="Phobius"/>
    </source>
</evidence>